<evidence type="ECO:0000313" key="2">
    <source>
        <dbReference type="Proteomes" id="UP000824072"/>
    </source>
</evidence>
<accession>A0A9D1IBY7</accession>
<dbReference type="AlphaFoldDB" id="A0A9D1IBY7"/>
<reference evidence="1" key="2">
    <citation type="journal article" date="2021" name="PeerJ">
        <title>Extensive microbial diversity within the chicken gut microbiome revealed by metagenomics and culture.</title>
        <authorList>
            <person name="Gilroy R."/>
            <person name="Ravi A."/>
            <person name="Getino M."/>
            <person name="Pursley I."/>
            <person name="Horton D.L."/>
            <person name="Alikhan N.F."/>
            <person name="Baker D."/>
            <person name="Gharbi K."/>
            <person name="Hall N."/>
            <person name="Watson M."/>
            <person name="Adriaenssens E.M."/>
            <person name="Foster-Nyarko E."/>
            <person name="Jarju S."/>
            <person name="Secka A."/>
            <person name="Antonio M."/>
            <person name="Oren A."/>
            <person name="Chaudhuri R.R."/>
            <person name="La Ragione R."/>
            <person name="Hildebrand F."/>
            <person name="Pallen M.J."/>
        </authorList>
    </citation>
    <scope>NUCLEOTIDE SEQUENCE</scope>
    <source>
        <strain evidence="1">ChiHcec3-11533</strain>
    </source>
</reference>
<comment type="caution">
    <text evidence="1">The sequence shown here is derived from an EMBL/GenBank/DDBJ whole genome shotgun (WGS) entry which is preliminary data.</text>
</comment>
<sequence>MMYRIKKFSYEHRNLCALPRMAARAAGMAGMRREHAEEYRRLRRFRDAHRGERCFIIATAPSLTLEDVEAVRDEVTFSVNSCFKLFDRTDWRPTYYGVTDKNVFHGLKADFDRSQLSTIFFADGVDLSPDENAFCFPLDEFPVDYEGTIYPRLLPGLFPPARFSSDIERRVGAGGTVVFSMLQIAAYMGFSEIALLGVDCDFTGPKRQAEGTGYRQAGGGAKSYMRQSAERIGERMLESFAVARKYADEHGFTIYNATRGGKLEAFERRTIEQIRKG</sequence>
<dbReference type="EMBL" id="DVMU01000180">
    <property type="protein sequence ID" value="HIU34472.1"/>
    <property type="molecule type" value="Genomic_DNA"/>
</dbReference>
<gene>
    <name evidence="1" type="ORF">IAB02_07915</name>
</gene>
<protein>
    <submittedName>
        <fullName evidence="1">DUF115 domain-containing protein</fullName>
    </submittedName>
</protein>
<organism evidence="1 2">
    <name type="scientific">Candidatus Pullichristensenella excrementigallinarum</name>
    <dbReference type="NCBI Taxonomy" id="2840907"/>
    <lineage>
        <taxon>Bacteria</taxon>
        <taxon>Bacillati</taxon>
        <taxon>Bacillota</taxon>
        <taxon>Clostridia</taxon>
        <taxon>Candidatus Pullichristensenella</taxon>
    </lineage>
</organism>
<dbReference type="Proteomes" id="UP000824072">
    <property type="component" value="Unassembled WGS sequence"/>
</dbReference>
<dbReference type="Gene3D" id="3.90.1480.10">
    <property type="entry name" value="Alpha-2,3-sialyltransferase"/>
    <property type="match status" value="1"/>
</dbReference>
<evidence type="ECO:0000313" key="1">
    <source>
        <dbReference type="EMBL" id="HIU34472.1"/>
    </source>
</evidence>
<reference evidence="1" key="1">
    <citation type="submission" date="2020-10" db="EMBL/GenBank/DDBJ databases">
        <authorList>
            <person name="Gilroy R."/>
        </authorList>
    </citation>
    <scope>NUCLEOTIDE SEQUENCE</scope>
    <source>
        <strain evidence="1">ChiHcec3-11533</strain>
    </source>
</reference>
<name>A0A9D1IBY7_9FIRM</name>
<proteinExistence type="predicted"/>